<evidence type="ECO:0000256" key="11">
    <source>
        <dbReference type="ARBA" id="ARBA00023237"/>
    </source>
</evidence>
<evidence type="ECO:0000256" key="13">
    <source>
        <dbReference type="RuleBase" id="RU003357"/>
    </source>
</evidence>
<dbReference type="InterPro" id="IPR037066">
    <property type="entry name" value="Plug_dom_sf"/>
</dbReference>
<comment type="similarity">
    <text evidence="2 12 13">Belongs to the TonB-dependent receptor family.</text>
</comment>
<keyword evidence="18" id="KW-1185">Reference proteome</keyword>
<evidence type="ECO:0000259" key="15">
    <source>
        <dbReference type="Pfam" id="PF00593"/>
    </source>
</evidence>
<evidence type="ECO:0000256" key="2">
    <source>
        <dbReference type="ARBA" id="ARBA00009810"/>
    </source>
</evidence>
<keyword evidence="9 12" id="KW-0472">Membrane</keyword>
<dbReference type="PROSITE" id="PS52016">
    <property type="entry name" value="TONB_DEPENDENT_REC_3"/>
    <property type="match status" value="1"/>
</dbReference>
<evidence type="ECO:0000256" key="12">
    <source>
        <dbReference type="PROSITE-ProRule" id="PRU01360"/>
    </source>
</evidence>
<dbReference type="InterPro" id="IPR039426">
    <property type="entry name" value="TonB-dep_rcpt-like"/>
</dbReference>
<evidence type="ECO:0000256" key="6">
    <source>
        <dbReference type="ARBA" id="ARBA00022729"/>
    </source>
</evidence>
<keyword evidence="4 12" id="KW-1134">Transmembrane beta strand</keyword>
<dbReference type="InterPro" id="IPR000531">
    <property type="entry name" value="Beta-barrel_TonB"/>
</dbReference>
<evidence type="ECO:0000256" key="8">
    <source>
        <dbReference type="ARBA" id="ARBA00023077"/>
    </source>
</evidence>
<feature type="domain" description="TonB-dependent receptor-like beta-barrel" evidence="15">
    <location>
        <begin position="226"/>
        <end position="587"/>
    </location>
</feature>
<feature type="chain" id="PRO_5046829690" evidence="14">
    <location>
        <begin position="36"/>
        <end position="615"/>
    </location>
</feature>
<keyword evidence="7" id="KW-0406">Ion transport</keyword>
<dbReference type="CDD" id="cd01347">
    <property type="entry name" value="ligand_gated_channel"/>
    <property type="match status" value="1"/>
</dbReference>
<organism evidence="17 18">
    <name type="scientific">Comamonas jiangduensis</name>
    <dbReference type="NCBI Taxonomy" id="1194168"/>
    <lineage>
        <taxon>Bacteria</taxon>
        <taxon>Pseudomonadati</taxon>
        <taxon>Pseudomonadota</taxon>
        <taxon>Betaproteobacteria</taxon>
        <taxon>Burkholderiales</taxon>
        <taxon>Comamonadaceae</taxon>
        <taxon>Comamonas</taxon>
    </lineage>
</organism>
<keyword evidence="10 17" id="KW-0675">Receptor</keyword>
<keyword evidence="5 12" id="KW-0812">Transmembrane</keyword>
<evidence type="ECO:0000256" key="7">
    <source>
        <dbReference type="ARBA" id="ARBA00023065"/>
    </source>
</evidence>
<name>A0ABV4IHX6_9BURK</name>
<dbReference type="PANTHER" id="PTHR30069:SF53">
    <property type="entry name" value="COLICIN I RECEPTOR-RELATED"/>
    <property type="match status" value="1"/>
</dbReference>
<keyword evidence="8 13" id="KW-0798">TonB box</keyword>
<keyword evidence="3 12" id="KW-0813">Transport</keyword>
<evidence type="ECO:0000313" key="18">
    <source>
        <dbReference type="Proteomes" id="UP001567350"/>
    </source>
</evidence>
<dbReference type="RefSeq" id="WP_370892638.1">
    <property type="nucleotide sequence ID" value="NZ_JBGJLR010000012.1"/>
</dbReference>
<evidence type="ECO:0000256" key="4">
    <source>
        <dbReference type="ARBA" id="ARBA00022452"/>
    </source>
</evidence>
<dbReference type="Pfam" id="PF07715">
    <property type="entry name" value="Plug"/>
    <property type="match status" value="1"/>
</dbReference>
<feature type="domain" description="TonB-dependent receptor plug" evidence="16">
    <location>
        <begin position="52"/>
        <end position="159"/>
    </location>
</feature>
<dbReference type="InterPro" id="IPR036942">
    <property type="entry name" value="Beta-barrel_TonB_sf"/>
</dbReference>
<comment type="caution">
    <text evidence="17">The sequence shown here is derived from an EMBL/GenBank/DDBJ whole genome shotgun (WGS) entry which is preliminary data.</text>
</comment>
<evidence type="ECO:0000256" key="3">
    <source>
        <dbReference type="ARBA" id="ARBA00022448"/>
    </source>
</evidence>
<evidence type="ECO:0000256" key="9">
    <source>
        <dbReference type="ARBA" id="ARBA00023136"/>
    </source>
</evidence>
<gene>
    <name evidence="17" type="ORF">ACBP88_11445</name>
</gene>
<evidence type="ECO:0000259" key="16">
    <source>
        <dbReference type="Pfam" id="PF07715"/>
    </source>
</evidence>
<proteinExistence type="inferred from homology"/>
<dbReference type="Gene3D" id="2.170.130.10">
    <property type="entry name" value="TonB-dependent receptor, plug domain"/>
    <property type="match status" value="1"/>
</dbReference>
<evidence type="ECO:0000256" key="14">
    <source>
        <dbReference type="SAM" id="SignalP"/>
    </source>
</evidence>
<keyword evidence="6 14" id="KW-0732">Signal</keyword>
<dbReference type="InterPro" id="IPR012910">
    <property type="entry name" value="Plug_dom"/>
</dbReference>
<protein>
    <submittedName>
        <fullName evidence="17">TonB-dependent receptor domain-containing protein</fullName>
    </submittedName>
</protein>
<accession>A0ABV4IHX6</accession>
<dbReference type="SUPFAM" id="SSF56935">
    <property type="entry name" value="Porins"/>
    <property type="match status" value="1"/>
</dbReference>
<comment type="subcellular location">
    <subcellularLocation>
        <location evidence="1 12">Cell outer membrane</location>
        <topology evidence="1 12">Multi-pass membrane protein</topology>
    </subcellularLocation>
</comment>
<sequence>MTLFVAQRLHGAALSLRPVALAAAAFCVPGSPAVAASMDEVVVAATRAEQRLSDVLADVTVVDRTAIERSGSNSVAELLSRQPGVQITTTGGPFTTTNVFVRGANTQYTAVYLDGVRLDSQTTSGGVTWQNIPLALIDRVEILRGPATSVYGSDSMAGVILLFTKQGEAGVQPFVGVGYGTHGTYRAEAGVSGATGVWDYSVSALREGSEGFNSKTVAKADPDKDGYSRTALNAKLGLQINAAHRLQAQWMKTDSRSDYDNGTKKDNAQYQRNMQSVGASWIAQWSQAYRSTVSVNTSSDDYRLLPSNEKTQTRLNTYLWQNDFQLSRHQKLTASVERREDQFTNPKVQSGEQSRHQDAFALGYGFRMGNHSWQLNARHDKDSEFGGKTTGSAAYGWDFAPQWRISASMGTAFRVPTLYQRFSIYGDATLKPEESNNKELMLRWGQGDNFASATAYRNKLTNMVAYSGGGLCGQSSCYQNVDQAILEGITLAGAYRVGAVKWHGSVDFQNPRNEKTGNLLARRSQRFVTVGADTVVHAWDVGAEVQIASRRHDKEGDAKILAGYTLLNLSASKPLTRDVTLTARLDNALDRHYTLANDYATAGRTFYVGVKWMPQ</sequence>
<feature type="signal peptide" evidence="14">
    <location>
        <begin position="1"/>
        <end position="35"/>
    </location>
</feature>
<reference evidence="17 18" key="1">
    <citation type="submission" date="2024-08" db="EMBL/GenBank/DDBJ databases">
        <authorList>
            <person name="Feng Z."/>
            <person name="Ronholm J."/>
        </authorList>
    </citation>
    <scope>NUCLEOTIDE SEQUENCE [LARGE SCALE GENOMIC DNA]</scope>
    <source>
        <strain evidence="17 18">4-AB0-8</strain>
    </source>
</reference>
<evidence type="ECO:0000256" key="5">
    <source>
        <dbReference type="ARBA" id="ARBA00022692"/>
    </source>
</evidence>
<dbReference type="Proteomes" id="UP001567350">
    <property type="component" value="Unassembled WGS sequence"/>
</dbReference>
<dbReference type="Pfam" id="PF00593">
    <property type="entry name" value="TonB_dep_Rec_b-barrel"/>
    <property type="match status" value="1"/>
</dbReference>
<dbReference type="PANTHER" id="PTHR30069">
    <property type="entry name" value="TONB-DEPENDENT OUTER MEMBRANE RECEPTOR"/>
    <property type="match status" value="1"/>
</dbReference>
<evidence type="ECO:0000256" key="10">
    <source>
        <dbReference type="ARBA" id="ARBA00023170"/>
    </source>
</evidence>
<keyword evidence="11 12" id="KW-0998">Cell outer membrane</keyword>
<dbReference type="Gene3D" id="2.40.170.20">
    <property type="entry name" value="TonB-dependent receptor, beta-barrel domain"/>
    <property type="match status" value="1"/>
</dbReference>
<evidence type="ECO:0000256" key="1">
    <source>
        <dbReference type="ARBA" id="ARBA00004571"/>
    </source>
</evidence>
<evidence type="ECO:0000313" key="17">
    <source>
        <dbReference type="EMBL" id="MEZ2740052.1"/>
    </source>
</evidence>
<dbReference type="EMBL" id="JBGJLR010000012">
    <property type="protein sequence ID" value="MEZ2740052.1"/>
    <property type="molecule type" value="Genomic_DNA"/>
</dbReference>